<accession>A0A1H9VW33</accession>
<gene>
    <name evidence="2" type="ORF">SAMN04487944_12835</name>
</gene>
<dbReference type="PROSITE" id="PS51186">
    <property type="entry name" value="GNAT"/>
    <property type="match status" value="1"/>
</dbReference>
<dbReference type="InterPro" id="IPR016181">
    <property type="entry name" value="Acyl_CoA_acyltransferase"/>
</dbReference>
<dbReference type="SUPFAM" id="SSF55729">
    <property type="entry name" value="Acyl-CoA N-acyltransferases (Nat)"/>
    <property type="match status" value="1"/>
</dbReference>
<dbReference type="STRING" id="531814.SAMN04487944_12835"/>
<dbReference type="RefSeq" id="WP_089744204.1">
    <property type="nucleotide sequence ID" value="NZ_FOGL01000028.1"/>
</dbReference>
<dbReference type="EMBL" id="FOGL01000028">
    <property type="protein sequence ID" value="SES25719.1"/>
    <property type="molecule type" value="Genomic_DNA"/>
</dbReference>
<keyword evidence="2" id="KW-0012">Acyltransferase</keyword>
<dbReference type="OrthoDB" id="9796381at2"/>
<keyword evidence="3" id="KW-1185">Reference proteome</keyword>
<dbReference type="Proteomes" id="UP000199687">
    <property type="component" value="Unassembled WGS sequence"/>
</dbReference>
<dbReference type="Pfam" id="PF00583">
    <property type="entry name" value="Acetyltransf_1"/>
    <property type="match status" value="1"/>
</dbReference>
<dbReference type="Gene3D" id="3.40.630.30">
    <property type="match status" value="1"/>
</dbReference>
<evidence type="ECO:0000259" key="1">
    <source>
        <dbReference type="PROSITE" id="PS51186"/>
    </source>
</evidence>
<evidence type="ECO:0000313" key="2">
    <source>
        <dbReference type="EMBL" id="SES25719.1"/>
    </source>
</evidence>
<dbReference type="InterPro" id="IPR000182">
    <property type="entry name" value="GNAT_dom"/>
</dbReference>
<dbReference type="CDD" id="cd04301">
    <property type="entry name" value="NAT_SF"/>
    <property type="match status" value="1"/>
</dbReference>
<dbReference type="AlphaFoldDB" id="A0A1H9VW33"/>
<evidence type="ECO:0000313" key="3">
    <source>
        <dbReference type="Proteomes" id="UP000199687"/>
    </source>
</evidence>
<sequence>MTIYTRKARSTDMDAIMKILEEGIAYLRDQGLPQWQNGQGPNGETVQADIINGYAYVLVDDQNVVGYGVLVPGPDHAYENINQGSWQYSSKNYVAIHRIAVDRNVRGKGLAKILIHDLIVLARNLEYLDIRIDTYPENVIMEKVIFSAGFCYRGMIHFGFADGERKAYQLVLE</sequence>
<dbReference type="GO" id="GO:0016747">
    <property type="term" value="F:acyltransferase activity, transferring groups other than amino-acyl groups"/>
    <property type="evidence" value="ECO:0007669"/>
    <property type="project" value="InterPro"/>
</dbReference>
<protein>
    <submittedName>
        <fullName evidence="2">L-amino acid N-acyltransferase YncA</fullName>
    </submittedName>
</protein>
<organism evidence="2 3">
    <name type="scientific">Gracilibacillus ureilyticus</name>
    <dbReference type="NCBI Taxonomy" id="531814"/>
    <lineage>
        <taxon>Bacteria</taxon>
        <taxon>Bacillati</taxon>
        <taxon>Bacillota</taxon>
        <taxon>Bacilli</taxon>
        <taxon>Bacillales</taxon>
        <taxon>Bacillaceae</taxon>
        <taxon>Gracilibacillus</taxon>
    </lineage>
</organism>
<feature type="domain" description="N-acetyltransferase" evidence="1">
    <location>
        <begin position="3"/>
        <end position="173"/>
    </location>
</feature>
<name>A0A1H9VW33_9BACI</name>
<proteinExistence type="predicted"/>
<keyword evidence="2" id="KW-0808">Transferase</keyword>
<reference evidence="2 3" key="1">
    <citation type="submission" date="2016-10" db="EMBL/GenBank/DDBJ databases">
        <authorList>
            <person name="de Groot N.N."/>
        </authorList>
    </citation>
    <scope>NUCLEOTIDE SEQUENCE [LARGE SCALE GENOMIC DNA]</scope>
    <source>
        <strain evidence="2 3">CGMCC 1.7727</strain>
    </source>
</reference>